<protein>
    <submittedName>
        <fullName evidence="10">FAD-binding oxidoreductase</fullName>
    </submittedName>
</protein>
<keyword evidence="11" id="KW-1185">Reference proteome</keyword>
<comment type="similarity">
    <text evidence="1">Belongs to the FAD-binding oxidoreductase/transferase type 4 family.</text>
</comment>
<dbReference type="Pfam" id="PF01565">
    <property type="entry name" value="FAD_binding_4"/>
    <property type="match status" value="1"/>
</dbReference>
<dbReference type="InterPro" id="IPR016164">
    <property type="entry name" value="FAD-linked_Oxase-like_C"/>
</dbReference>
<dbReference type="Gene3D" id="3.30.43.10">
    <property type="entry name" value="Uridine Diphospho-n-acetylenolpyruvylglucosamine Reductase, domain 2"/>
    <property type="match status" value="1"/>
</dbReference>
<sequence>MTETVDQRLRSAWTPASAEAAALPPHAVRWLTRRLGPLEPGAPVAPDTAFAVPDSRLPDAARTALADVVGASYLRLGPAERLGRAGGLSYVDLLRRRYPGVLPVPDAVVSPADPGEVQRVLDVCVAHGVGVVPFGGGTSVVGGVAALRGECEAVVTLDLERLDRLVSVDPVSRLAVFEAGVRGPDAERMLAAHGLTLGHVPQSFERATLGGFAATRSAGQASSGYGRFEDMVQGVHLATPAGSWRLGVAPASAAGPDLRALALGSEGTLGVLTEVTVRVRPLPTRERYEGVVLDGFQRATDAVRLLAQHGLLADVTRISDESETAVSLALKGGFTTAALRRYLAARGVREPCLLILGWHGRAPQRRRARALLRAAGAVSLGRAAGQAWRHGRFHGPRQRDALLDLGVCVETLETATHWSRLGELYEAVSTALRDSLGDPVVMCHVSHAYETGASLYFTVLTPRDPHDPFGQWERAKRAAGDAITEGGLGTITHHHAVGTDHAPYLRSEIGDVGVAVLAAAKRATDPTGVLNPGKLGL</sequence>
<dbReference type="Gene3D" id="3.30.70.3450">
    <property type="match status" value="1"/>
</dbReference>
<comment type="caution">
    <text evidence="10">The sequence shown here is derived from an EMBL/GenBank/DDBJ whole genome shotgun (WGS) entry which is preliminary data.</text>
</comment>
<dbReference type="InterPro" id="IPR016166">
    <property type="entry name" value="FAD-bd_PCMH"/>
</dbReference>
<dbReference type="SUPFAM" id="SSF56176">
    <property type="entry name" value="FAD-binding/transporter-associated domain-like"/>
    <property type="match status" value="1"/>
</dbReference>
<keyword evidence="2" id="KW-0285">Flavoprotein</keyword>
<organism evidence="10 11">
    <name type="scientific">Saccharomonospora piscinae</name>
    <dbReference type="NCBI Taxonomy" id="687388"/>
    <lineage>
        <taxon>Bacteria</taxon>
        <taxon>Bacillati</taxon>
        <taxon>Actinomycetota</taxon>
        <taxon>Actinomycetes</taxon>
        <taxon>Pseudonocardiales</taxon>
        <taxon>Pseudonocardiaceae</taxon>
        <taxon>Saccharomonospora</taxon>
    </lineage>
</organism>
<dbReference type="InterPro" id="IPR016167">
    <property type="entry name" value="FAD-bd_PCMH_sub1"/>
</dbReference>
<dbReference type="AlphaFoldDB" id="A0A1V9A696"/>
<proteinExistence type="inferred from homology"/>
<feature type="binding site" evidence="7">
    <location>
        <begin position="133"/>
        <end position="139"/>
    </location>
    <ligand>
        <name>FAD</name>
        <dbReference type="ChEBI" id="CHEBI:57692"/>
    </ligand>
</feature>
<dbReference type="GO" id="GO:0071949">
    <property type="term" value="F:FAD binding"/>
    <property type="evidence" value="ECO:0007669"/>
    <property type="project" value="InterPro"/>
</dbReference>
<dbReference type="STRING" id="1962155.B1813_10900"/>
<evidence type="ECO:0000313" key="11">
    <source>
        <dbReference type="Proteomes" id="UP000192591"/>
    </source>
</evidence>
<dbReference type="GO" id="GO:0008610">
    <property type="term" value="P:lipid biosynthetic process"/>
    <property type="evidence" value="ECO:0007669"/>
    <property type="project" value="InterPro"/>
</dbReference>
<dbReference type="PANTHER" id="PTHR46568">
    <property type="entry name" value="ALKYLDIHYDROXYACETONEPHOSPHATE SYNTHASE, PEROXISOMAL"/>
    <property type="match status" value="1"/>
</dbReference>
<keyword evidence="3 7" id="KW-0274">FAD</keyword>
<accession>A0A1V9A696</accession>
<dbReference type="Proteomes" id="UP000192591">
    <property type="component" value="Unassembled WGS sequence"/>
</dbReference>
<evidence type="ECO:0000256" key="8">
    <source>
        <dbReference type="PIRSR" id="PIRSR625650-4"/>
    </source>
</evidence>
<evidence type="ECO:0000256" key="1">
    <source>
        <dbReference type="ARBA" id="ARBA00008000"/>
    </source>
</evidence>
<dbReference type="InterPro" id="IPR016169">
    <property type="entry name" value="FAD-bd_PCMH_sub2"/>
</dbReference>
<dbReference type="Gene3D" id="3.30.300.330">
    <property type="match status" value="1"/>
</dbReference>
<dbReference type="PANTHER" id="PTHR46568:SF1">
    <property type="entry name" value="ALKYLDIHYDROXYACETONEPHOSPHATE SYNTHASE, PEROXISOMAL"/>
    <property type="match status" value="1"/>
</dbReference>
<evidence type="ECO:0000256" key="2">
    <source>
        <dbReference type="ARBA" id="ARBA00022630"/>
    </source>
</evidence>
<dbReference type="InterPro" id="IPR004113">
    <property type="entry name" value="FAD-bd_oxidored_4_C"/>
</dbReference>
<feature type="binding site" evidence="6">
    <location>
        <position position="399"/>
    </location>
    <ligand>
        <name>substrate</name>
    </ligand>
</feature>
<dbReference type="SUPFAM" id="SSF55103">
    <property type="entry name" value="FAD-linked oxidases, C-terminal domain"/>
    <property type="match status" value="1"/>
</dbReference>
<gene>
    <name evidence="10" type="ORF">B1813_10900</name>
</gene>
<reference evidence="10 11" key="1">
    <citation type="submission" date="2017-02" db="EMBL/GenBank/DDBJ databases">
        <title>Draft genome of Saccharomonospora sp. 154.</title>
        <authorList>
            <person name="Alonso-Carmona G.S."/>
            <person name="De La Haba R."/>
            <person name="Vera-Gargallo B."/>
            <person name="Sandoval-Trujillo A.H."/>
            <person name="Ramirez-Duran N."/>
            <person name="Ventosa A."/>
        </authorList>
    </citation>
    <scope>NUCLEOTIDE SEQUENCE [LARGE SCALE GENOMIC DNA]</scope>
    <source>
        <strain evidence="10 11">LRS4.154</strain>
    </source>
</reference>
<evidence type="ECO:0000256" key="7">
    <source>
        <dbReference type="PIRSR" id="PIRSR625650-3"/>
    </source>
</evidence>
<dbReference type="Gene3D" id="1.10.45.10">
    <property type="entry name" value="Vanillyl-alcohol Oxidase, Chain A, domain 4"/>
    <property type="match status" value="1"/>
</dbReference>
<evidence type="ECO:0000313" key="10">
    <source>
        <dbReference type="EMBL" id="OQO92665.1"/>
    </source>
</evidence>
<dbReference type="GO" id="GO:0008609">
    <property type="term" value="F:alkylglycerone-phosphate synthase activity"/>
    <property type="evidence" value="ECO:0007669"/>
    <property type="project" value="InterPro"/>
</dbReference>
<evidence type="ECO:0000256" key="5">
    <source>
        <dbReference type="PIRSR" id="PIRSR625650-1"/>
    </source>
</evidence>
<dbReference type="InterPro" id="IPR025650">
    <property type="entry name" value="Alkyl-DHAP_Synthase"/>
</dbReference>
<dbReference type="RefSeq" id="WP_081191698.1">
    <property type="nucleotide sequence ID" value="NZ_MWIH01000005.1"/>
</dbReference>
<dbReference type="PROSITE" id="PS51387">
    <property type="entry name" value="FAD_PCMH"/>
    <property type="match status" value="1"/>
</dbReference>
<dbReference type="InterPro" id="IPR006094">
    <property type="entry name" value="Oxid_FAD_bind_N"/>
</dbReference>
<evidence type="ECO:0000256" key="3">
    <source>
        <dbReference type="ARBA" id="ARBA00022827"/>
    </source>
</evidence>
<dbReference type="Gene3D" id="3.30.465.10">
    <property type="match status" value="1"/>
</dbReference>
<dbReference type="EMBL" id="MWIH01000005">
    <property type="protein sequence ID" value="OQO92665.1"/>
    <property type="molecule type" value="Genomic_DNA"/>
</dbReference>
<dbReference type="InterPro" id="IPR016171">
    <property type="entry name" value="Vanillyl_alc_oxidase_C-sub2"/>
</dbReference>
<evidence type="ECO:0000259" key="9">
    <source>
        <dbReference type="PROSITE" id="PS51387"/>
    </source>
</evidence>
<dbReference type="GO" id="GO:0016491">
    <property type="term" value="F:oxidoreductase activity"/>
    <property type="evidence" value="ECO:0007669"/>
    <property type="project" value="UniProtKB-KW"/>
</dbReference>
<keyword evidence="4" id="KW-0560">Oxidoreductase</keyword>
<feature type="domain" description="FAD-binding PCMH-type" evidence="9">
    <location>
        <begin position="101"/>
        <end position="282"/>
    </location>
</feature>
<dbReference type="InterPro" id="IPR036318">
    <property type="entry name" value="FAD-bd_PCMH-like_sf"/>
</dbReference>
<comment type="cofactor">
    <cofactor evidence="7">
        <name>FAD</name>
        <dbReference type="ChEBI" id="CHEBI:57692"/>
    </cofactor>
</comment>
<dbReference type="Pfam" id="PF02913">
    <property type="entry name" value="FAD-oxidase_C"/>
    <property type="match status" value="1"/>
</dbReference>
<evidence type="ECO:0000256" key="4">
    <source>
        <dbReference type="ARBA" id="ARBA00023002"/>
    </source>
</evidence>
<feature type="active site" description="Proton donor/acceptor" evidence="5">
    <location>
        <position position="456"/>
    </location>
</feature>
<feature type="site" description="Important for enzyme activity" evidence="8">
    <location>
        <position position="317"/>
    </location>
</feature>
<evidence type="ECO:0000256" key="6">
    <source>
        <dbReference type="PIRSR" id="PIRSR625650-2"/>
    </source>
</evidence>
<name>A0A1V9A696_SACPI</name>